<feature type="non-terminal residue" evidence="2">
    <location>
        <position position="47"/>
    </location>
</feature>
<dbReference type="EMBL" id="BKCJ011889203">
    <property type="protein sequence ID" value="GFD61287.1"/>
    <property type="molecule type" value="Genomic_DNA"/>
</dbReference>
<keyword evidence="1" id="KW-0732">Signal</keyword>
<gene>
    <name evidence="2" type="ORF">Tci_933256</name>
</gene>
<evidence type="ECO:0000313" key="2">
    <source>
        <dbReference type="EMBL" id="GFD61287.1"/>
    </source>
</evidence>
<feature type="signal peptide" evidence="1">
    <location>
        <begin position="1"/>
        <end position="23"/>
    </location>
</feature>
<feature type="chain" id="PRO_5025542924" evidence="1">
    <location>
        <begin position="24"/>
        <end position="47"/>
    </location>
</feature>
<protein>
    <submittedName>
        <fullName evidence="2">L-ascorbate oxidase homolog</fullName>
    </submittedName>
</protein>
<accession>A0A699XNN1</accession>
<comment type="caution">
    <text evidence="2">The sequence shown here is derived from an EMBL/GenBank/DDBJ whole genome shotgun (WGS) entry which is preliminary data.</text>
</comment>
<organism evidence="2">
    <name type="scientific">Tanacetum cinerariifolium</name>
    <name type="common">Dalmatian daisy</name>
    <name type="synonym">Chrysanthemum cinerariifolium</name>
    <dbReference type="NCBI Taxonomy" id="118510"/>
    <lineage>
        <taxon>Eukaryota</taxon>
        <taxon>Viridiplantae</taxon>
        <taxon>Streptophyta</taxon>
        <taxon>Embryophyta</taxon>
        <taxon>Tracheophyta</taxon>
        <taxon>Spermatophyta</taxon>
        <taxon>Magnoliopsida</taxon>
        <taxon>eudicotyledons</taxon>
        <taxon>Gunneridae</taxon>
        <taxon>Pentapetalae</taxon>
        <taxon>asterids</taxon>
        <taxon>campanulids</taxon>
        <taxon>Asterales</taxon>
        <taxon>Asteraceae</taxon>
        <taxon>Asteroideae</taxon>
        <taxon>Anthemideae</taxon>
        <taxon>Anthemidinae</taxon>
        <taxon>Tanacetum</taxon>
    </lineage>
</organism>
<proteinExistence type="predicted"/>
<dbReference type="AlphaFoldDB" id="A0A699XNN1"/>
<evidence type="ECO:0000256" key="1">
    <source>
        <dbReference type="SAM" id="SignalP"/>
    </source>
</evidence>
<reference evidence="2" key="1">
    <citation type="journal article" date="2019" name="Sci. Rep.">
        <title>Draft genome of Tanacetum cinerariifolium, the natural source of mosquito coil.</title>
        <authorList>
            <person name="Yamashiro T."/>
            <person name="Shiraishi A."/>
            <person name="Satake H."/>
            <person name="Nakayama K."/>
        </authorList>
    </citation>
    <scope>NUCLEOTIDE SEQUENCE</scope>
</reference>
<name>A0A699XNN1_TANCI</name>
<sequence>MKQWSMKTTTLLMLLAMLYSINGEDPYRFFDWNVTYGDIYPLGVKQQ</sequence>